<keyword evidence="6" id="KW-0249">Electron transport</keyword>
<comment type="cofactor">
    <cofactor evidence="1">
        <name>heme c</name>
        <dbReference type="ChEBI" id="CHEBI:61717"/>
    </cofactor>
</comment>
<keyword evidence="3" id="KW-0813">Transport</keyword>
<keyword evidence="11" id="KW-1185">Reference proteome</keyword>
<protein>
    <submittedName>
        <fullName evidence="10">Cytochrome c3 family protein</fullName>
    </submittedName>
</protein>
<evidence type="ECO:0000313" key="11">
    <source>
        <dbReference type="Proteomes" id="UP000501602"/>
    </source>
</evidence>
<dbReference type="InterPro" id="IPR036280">
    <property type="entry name" value="Multihaem_cyt_sf"/>
</dbReference>
<proteinExistence type="predicted"/>
<dbReference type="AlphaFoldDB" id="A0A6H1UET5"/>
<organism evidence="10 11">
    <name type="scientific">Ferrimonas lipolytica</name>
    <dbReference type="NCBI Taxonomy" id="2724191"/>
    <lineage>
        <taxon>Bacteria</taxon>
        <taxon>Pseudomonadati</taxon>
        <taxon>Pseudomonadota</taxon>
        <taxon>Gammaproteobacteria</taxon>
        <taxon>Alteromonadales</taxon>
        <taxon>Ferrimonadaceae</taxon>
        <taxon>Ferrimonas</taxon>
    </lineage>
</organism>
<dbReference type="KEGG" id="fes:HER31_12295"/>
<dbReference type="RefSeq" id="WP_168660864.1">
    <property type="nucleotide sequence ID" value="NZ_CP051180.1"/>
</dbReference>
<gene>
    <name evidence="10" type="ORF">HER31_12295</name>
</gene>
<dbReference type="Proteomes" id="UP000501602">
    <property type="component" value="Chromosome"/>
</dbReference>
<evidence type="ECO:0000256" key="4">
    <source>
        <dbReference type="ARBA" id="ARBA00022617"/>
    </source>
</evidence>
<evidence type="ECO:0000256" key="6">
    <source>
        <dbReference type="ARBA" id="ARBA00022982"/>
    </source>
</evidence>
<name>A0A6H1UET5_9GAMM</name>
<accession>A0A6H1UET5</accession>
<dbReference type="InterPro" id="IPR012286">
    <property type="entry name" value="Tetrahaem_cytochrome"/>
</dbReference>
<evidence type="ECO:0000256" key="1">
    <source>
        <dbReference type="ARBA" id="ARBA00001926"/>
    </source>
</evidence>
<keyword evidence="4" id="KW-0349">Heme</keyword>
<keyword evidence="5" id="KW-0479">Metal-binding</keyword>
<feature type="signal peptide" evidence="8">
    <location>
        <begin position="1"/>
        <end position="21"/>
    </location>
</feature>
<evidence type="ECO:0000256" key="7">
    <source>
        <dbReference type="ARBA" id="ARBA00023004"/>
    </source>
</evidence>
<evidence type="ECO:0000259" key="9">
    <source>
        <dbReference type="Pfam" id="PF14537"/>
    </source>
</evidence>
<evidence type="ECO:0000256" key="8">
    <source>
        <dbReference type="SAM" id="SignalP"/>
    </source>
</evidence>
<evidence type="ECO:0000313" key="10">
    <source>
        <dbReference type="EMBL" id="QIZ77605.1"/>
    </source>
</evidence>
<comment type="subcellular location">
    <subcellularLocation>
        <location evidence="2">Periplasm</location>
    </subcellularLocation>
</comment>
<dbReference type="EMBL" id="CP051180">
    <property type="protein sequence ID" value="QIZ77605.1"/>
    <property type="molecule type" value="Genomic_DNA"/>
</dbReference>
<dbReference type="Gene3D" id="1.10.1130.10">
    <property type="entry name" value="Flavocytochrome C3, Chain A"/>
    <property type="match status" value="1"/>
</dbReference>
<keyword evidence="8" id="KW-0732">Signal</keyword>
<feature type="domain" description="Tetrahaem cytochrome" evidence="9">
    <location>
        <begin position="36"/>
        <end position="116"/>
    </location>
</feature>
<dbReference type="SUPFAM" id="SSF48695">
    <property type="entry name" value="Multiheme cytochromes"/>
    <property type="match status" value="1"/>
</dbReference>
<dbReference type="Pfam" id="PF14537">
    <property type="entry name" value="Cytochrom_c3_2"/>
    <property type="match status" value="1"/>
</dbReference>
<evidence type="ECO:0000256" key="3">
    <source>
        <dbReference type="ARBA" id="ARBA00022448"/>
    </source>
</evidence>
<evidence type="ECO:0000256" key="2">
    <source>
        <dbReference type="ARBA" id="ARBA00004418"/>
    </source>
</evidence>
<feature type="chain" id="PRO_5026095344" evidence="8">
    <location>
        <begin position="22"/>
        <end position="124"/>
    </location>
</feature>
<evidence type="ECO:0000256" key="5">
    <source>
        <dbReference type="ARBA" id="ARBA00022723"/>
    </source>
</evidence>
<reference evidence="10 11" key="1">
    <citation type="submission" date="2020-04" db="EMBL/GenBank/DDBJ databases">
        <title>Ferrimonas sp. S7 isolated from sea water.</title>
        <authorList>
            <person name="Bae S.S."/>
            <person name="Baek K."/>
        </authorList>
    </citation>
    <scope>NUCLEOTIDE SEQUENCE [LARGE SCALE GENOMIC DNA]</scope>
    <source>
        <strain evidence="10 11">S7</strain>
    </source>
</reference>
<dbReference type="GO" id="GO:0042597">
    <property type="term" value="C:periplasmic space"/>
    <property type="evidence" value="ECO:0007669"/>
    <property type="project" value="UniProtKB-SubCell"/>
</dbReference>
<sequence>MKKTLVSLVLITVFATPVVVANPIKSHHQEIMSENGKVDCTICHDSQKDFNVPSEDACIACHGSKADLAEATARDSHDHTVEPNPHDSLHYGQDLACSYCHAEHQKSEIYCNHCHEFEYPAMIR</sequence>
<dbReference type="GO" id="GO:0046872">
    <property type="term" value="F:metal ion binding"/>
    <property type="evidence" value="ECO:0007669"/>
    <property type="project" value="UniProtKB-KW"/>
</dbReference>
<keyword evidence="7" id="KW-0408">Iron</keyword>